<dbReference type="InterPro" id="IPR047859">
    <property type="entry name" value="Ribosomal_bL17_CS"/>
</dbReference>
<evidence type="ECO:0000256" key="5">
    <source>
        <dbReference type="RuleBase" id="RU000660"/>
    </source>
</evidence>
<dbReference type="InterPro" id="IPR000456">
    <property type="entry name" value="Ribosomal_bL17"/>
</dbReference>
<comment type="caution">
    <text evidence="6">The sequence shown here is derived from an EMBL/GenBank/DDBJ whole genome shotgun (WGS) entry which is preliminary data.</text>
</comment>
<protein>
    <recommendedName>
        <fullName evidence="4">Large ribosomal subunit protein bL17</fullName>
    </recommendedName>
</protein>
<comment type="similarity">
    <text evidence="1 4 5">Belongs to the bacterial ribosomal protein bL17 family.</text>
</comment>
<evidence type="ECO:0000256" key="3">
    <source>
        <dbReference type="ARBA" id="ARBA00023274"/>
    </source>
</evidence>
<dbReference type="GO" id="GO:0006412">
    <property type="term" value="P:translation"/>
    <property type="evidence" value="ECO:0007669"/>
    <property type="project" value="UniProtKB-UniRule"/>
</dbReference>
<proteinExistence type="inferred from homology"/>
<evidence type="ECO:0000313" key="7">
    <source>
        <dbReference type="Proteomes" id="UP000178444"/>
    </source>
</evidence>
<dbReference type="GO" id="GO:0022625">
    <property type="term" value="C:cytosolic large ribosomal subunit"/>
    <property type="evidence" value="ECO:0007669"/>
    <property type="project" value="TreeGrafter"/>
</dbReference>
<dbReference type="InterPro" id="IPR036373">
    <property type="entry name" value="Ribosomal_bL17_sf"/>
</dbReference>
<dbReference type="Proteomes" id="UP000178444">
    <property type="component" value="Unassembled WGS sequence"/>
</dbReference>
<dbReference type="EMBL" id="MGKO01000008">
    <property type="protein sequence ID" value="OGN27601.1"/>
    <property type="molecule type" value="Genomic_DNA"/>
</dbReference>
<accession>A0A1F8GQJ2</accession>
<evidence type="ECO:0000256" key="2">
    <source>
        <dbReference type="ARBA" id="ARBA00022980"/>
    </source>
</evidence>
<comment type="subunit">
    <text evidence="4">Part of the 50S ribosomal subunit. Contacts protein L32.</text>
</comment>
<evidence type="ECO:0000256" key="4">
    <source>
        <dbReference type="HAMAP-Rule" id="MF_01368"/>
    </source>
</evidence>
<sequence length="115" mass="13062">MKRGNHRKFGRETIQRNALYKALATALVDHGRIETTQAKAKSLVKHMDRLITLAKRQNLNARRELAKQLGEKAVKKMMDEIAGSYVERKGGYTRVIRLGQRKSDGAEMALVELTK</sequence>
<keyword evidence="2 4" id="KW-0689">Ribosomal protein</keyword>
<organism evidence="6 7">
    <name type="scientific">Candidatus Yanofskybacteria bacterium RIFCSPLOWO2_01_FULL_49_17</name>
    <dbReference type="NCBI Taxonomy" id="1802700"/>
    <lineage>
        <taxon>Bacteria</taxon>
        <taxon>Candidatus Yanofskyibacteriota</taxon>
    </lineage>
</organism>
<dbReference type="PROSITE" id="PS01167">
    <property type="entry name" value="RIBOSOMAL_L17"/>
    <property type="match status" value="1"/>
</dbReference>
<dbReference type="AlphaFoldDB" id="A0A1F8GQJ2"/>
<dbReference type="SUPFAM" id="SSF64263">
    <property type="entry name" value="Prokaryotic ribosomal protein L17"/>
    <property type="match status" value="1"/>
</dbReference>
<keyword evidence="3 4" id="KW-0687">Ribonucleoprotein</keyword>
<evidence type="ECO:0000256" key="1">
    <source>
        <dbReference type="ARBA" id="ARBA00008777"/>
    </source>
</evidence>
<dbReference type="NCBIfam" id="TIGR00059">
    <property type="entry name" value="L17"/>
    <property type="match status" value="1"/>
</dbReference>
<dbReference type="Pfam" id="PF01196">
    <property type="entry name" value="Ribosomal_L17"/>
    <property type="match status" value="1"/>
</dbReference>
<name>A0A1F8GQJ2_9BACT</name>
<dbReference type="PANTHER" id="PTHR14413:SF16">
    <property type="entry name" value="LARGE RIBOSOMAL SUBUNIT PROTEIN BL17M"/>
    <property type="match status" value="1"/>
</dbReference>
<dbReference type="PANTHER" id="PTHR14413">
    <property type="entry name" value="RIBOSOMAL PROTEIN L17"/>
    <property type="match status" value="1"/>
</dbReference>
<gene>
    <name evidence="4" type="primary">rplQ</name>
    <name evidence="6" type="ORF">A2941_01225</name>
</gene>
<reference evidence="6 7" key="1">
    <citation type="journal article" date="2016" name="Nat. Commun.">
        <title>Thousands of microbial genomes shed light on interconnected biogeochemical processes in an aquifer system.</title>
        <authorList>
            <person name="Anantharaman K."/>
            <person name="Brown C.T."/>
            <person name="Hug L.A."/>
            <person name="Sharon I."/>
            <person name="Castelle C.J."/>
            <person name="Probst A.J."/>
            <person name="Thomas B.C."/>
            <person name="Singh A."/>
            <person name="Wilkins M.J."/>
            <person name="Karaoz U."/>
            <person name="Brodie E.L."/>
            <person name="Williams K.H."/>
            <person name="Hubbard S.S."/>
            <person name="Banfield J.F."/>
        </authorList>
    </citation>
    <scope>NUCLEOTIDE SEQUENCE [LARGE SCALE GENOMIC DNA]</scope>
</reference>
<evidence type="ECO:0000313" key="6">
    <source>
        <dbReference type="EMBL" id="OGN27601.1"/>
    </source>
</evidence>
<dbReference type="GO" id="GO:0003735">
    <property type="term" value="F:structural constituent of ribosome"/>
    <property type="evidence" value="ECO:0007669"/>
    <property type="project" value="InterPro"/>
</dbReference>
<dbReference type="Gene3D" id="3.90.1030.10">
    <property type="entry name" value="Ribosomal protein L17"/>
    <property type="match status" value="1"/>
</dbReference>
<dbReference type="HAMAP" id="MF_01368">
    <property type="entry name" value="Ribosomal_bL17"/>
    <property type="match status" value="1"/>
</dbReference>